<evidence type="ECO:0000256" key="1">
    <source>
        <dbReference type="ARBA" id="ARBA00022857"/>
    </source>
</evidence>
<name>A0ABP3VTS9_9BURK</name>
<dbReference type="SUPFAM" id="SSF51735">
    <property type="entry name" value="NAD(P)-binding Rossmann-fold domains"/>
    <property type="match status" value="1"/>
</dbReference>
<feature type="domain" description="Enoyl reductase (ER)" evidence="3">
    <location>
        <begin position="11"/>
        <end position="316"/>
    </location>
</feature>
<dbReference type="SMART" id="SM00829">
    <property type="entry name" value="PKS_ER"/>
    <property type="match status" value="1"/>
</dbReference>
<dbReference type="PRINTS" id="PR00081">
    <property type="entry name" value="GDHRDH"/>
</dbReference>
<dbReference type="PANTHER" id="PTHR48106:SF13">
    <property type="entry name" value="QUINONE OXIDOREDUCTASE-RELATED"/>
    <property type="match status" value="1"/>
</dbReference>
<dbReference type="Proteomes" id="UP001500279">
    <property type="component" value="Unassembled WGS sequence"/>
</dbReference>
<sequence>MNTTIRYHSYGGPEVLEVEDNPDIGLPGDGQVRLRQLAIGVNFIDTMFRQGVFPLPVPAIPGVEGVGVIEAIGHGVNNVQVGQRVAYYLAPGSYTQTRHVDASALVAVPDDLGAEQVAAVLTKGLTAWAGLNGYHKLQAGQTVLVQGASSGVGSLLARWAKARGATVIGTAGSEPKRAALVGAIDHVLASDAPDLGAQVRQLVPTGVDVVYEFVGKATFDATLVAVKDGGTIVSIGSASGAPNVDRDAVAKRGLKMVGGPMATYLSGRVEQATSDVFSALKAGVFGEVAITTYALRDAAKAHEDIAARAKTGSLVLLP</sequence>
<organism evidence="4 5">
    <name type="scientific">Ideonella azotifigens</name>
    <dbReference type="NCBI Taxonomy" id="513160"/>
    <lineage>
        <taxon>Bacteria</taxon>
        <taxon>Pseudomonadati</taxon>
        <taxon>Pseudomonadota</taxon>
        <taxon>Betaproteobacteria</taxon>
        <taxon>Burkholderiales</taxon>
        <taxon>Sphaerotilaceae</taxon>
        <taxon>Ideonella</taxon>
    </lineage>
</organism>
<dbReference type="InterPro" id="IPR011032">
    <property type="entry name" value="GroES-like_sf"/>
</dbReference>
<evidence type="ECO:0000313" key="4">
    <source>
        <dbReference type="EMBL" id="GAA0767910.1"/>
    </source>
</evidence>
<reference evidence="5" key="1">
    <citation type="journal article" date="2019" name="Int. J. Syst. Evol. Microbiol.">
        <title>The Global Catalogue of Microorganisms (GCM) 10K type strain sequencing project: providing services to taxonomists for standard genome sequencing and annotation.</title>
        <authorList>
            <consortium name="The Broad Institute Genomics Platform"/>
            <consortium name="The Broad Institute Genome Sequencing Center for Infectious Disease"/>
            <person name="Wu L."/>
            <person name="Ma J."/>
        </authorList>
    </citation>
    <scope>NUCLEOTIDE SEQUENCE [LARGE SCALE GENOMIC DNA]</scope>
    <source>
        <strain evidence="5">JCM 15503</strain>
    </source>
</reference>
<proteinExistence type="predicted"/>
<dbReference type="Gene3D" id="3.40.50.720">
    <property type="entry name" value="NAD(P)-binding Rossmann-like Domain"/>
    <property type="match status" value="1"/>
</dbReference>
<dbReference type="Pfam" id="PF00107">
    <property type="entry name" value="ADH_zinc_N"/>
    <property type="match status" value="1"/>
</dbReference>
<keyword evidence="5" id="KW-1185">Reference proteome</keyword>
<gene>
    <name evidence="4" type="ORF">GCM10009107_57280</name>
</gene>
<dbReference type="RefSeq" id="WP_141284564.1">
    <property type="nucleotide sequence ID" value="NZ_BAAAEW010000047.1"/>
</dbReference>
<comment type="caution">
    <text evidence="4">The sequence shown here is derived from an EMBL/GenBank/DDBJ whole genome shotgun (WGS) entry which is preliminary data.</text>
</comment>
<keyword evidence="1" id="KW-0521">NADP</keyword>
<dbReference type="InterPro" id="IPR013154">
    <property type="entry name" value="ADH-like_N"/>
</dbReference>
<dbReference type="Pfam" id="PF08240">
    <property type="entry name" value="ADH_N"/>
    <property type="match status" value="1"/>
</dbReference>
<dbReference type="CDD" id="cd05286">
    <property type="entry name" value="QOR2"/>
    <property type="match status" value="1"/>
</dbReference>
<dbReference type="Gene3D" id="3.90.180.10">
    <property type="entry name" value="Medium-chain alcohol dehydrogenases, catalytic domain"/>
    <property type="match status" value="1"/>
</dbReference>
<dbReference type="InterPro" id="IPR002347">
    <property type="entry name" value="SDR_fam"/>
</dbReference>
<dbReference type="InterPro" id="IPR020843">
    <property type="entry name" value="ER"/>
</dbReference>
<evidence type="ECO:0000259" key="3">
    <source>
        <dbReference type="SMART" id="SM00829"/>
    </source>
</evidence>
<protein>
    <submittedName>
        <fullName evidence="4">Zinc-binding dehydrogenase</fullName>
    </submittedName>
</protein>
<dbReference type="SUPFAM" id="SSF50129">
    <property type="entry name" value="GroES-like"/>
    <property type="match status" value="1"/>
</dbReference>
<dbReference type="EMBL" id="BAAAEW010000047">
    <property type="protein sequence ID" value="GAA0767910.1"/>
    <property type="molecule type" value="Genomic_DNA"/>
</dbReference>
<dbReference type="InterPro" id="IPR047618">
    <property type="entry name" value="QOR-like"/>
</dbReference>
<dbReference type="PANTHER" id="PTHR48106">
    <property type="entry name" value="QUINONE OXIDOREDUCTASE PIG3-RELATED"/>
    <property type="match status" value="1"/>
</dbReference>
<evidence type="ECO:0000256" key="2">
    <source>
        <dbReference type="ARBA" id="ARBA00023002"/>
    </source>
</evidence>
<accession>A0ABP3VTS9</accession>
<dbReference type="InterPro" id="IPR013149">
    <property type="entry name" value="ADH-like_C"/>
</dbReference>
<dbReference type="InterPro" id="IPR036291">
    <property type="entry name" value="NAD(P)-bd_dom_sf"/>
</dbReference>
<evidence type="ECO:0000313" key="5">
    <source>
        <dbReference type="Proteomes" id="UP001500279"/>
    </source>
</evidence>
<keyword evidence="2" id="KW-0560">Oxidoreductase</keyword>